<keyword evidence="7" id="KW-0501">Molybdenum cofactor biosynthesis</keyword>
<sequence length="176" mass="20101">MTRAVLVLSGGQSRRMKQDKSQLIYKGQTLLNWQVDRFKEAGYRVICQLKDRYPGYLGPLAGIDAALNQHQAILHWVVTPVDMPKLPIELVAQLFHEGQRQKVPVAFDHAPLPLYLQNTAKVRDILTEWLQSKNGKRSVYALIEELGGHWMPATHAKQELNNINTPEEWQKVIAVE</sequence>
<dbReference type="InterPro" id="IPR013482">
    <property type="entry name" value="Molybde_CF_guanTrfase"/>
</dbReference>
<dbReference type="Gene3D" id="3.90.550.10">
    <property type="entry name" value="Spore Coat Polysaccharide Biosynthesis Protein SpsA, Chain A"/>
    <property type="match status" value="1"/>
</dbReference>
<evidence type="ECO:0000256" key="4">
    <source>
        <dbReference type="ARBA" id="ARBA00022741"/>
    </source>
</evidence>
<dbReference type="CDD" id="cd02503">
    <property type="entry name" value="MobA"/>
    <property type="match status" value="1"/>
</dbReference>
<name>A0ABV7WV62_9GAMM</name>
<keyword evidence="6" id="KW-0342">GTP-binding</keyword>
<keyword evidence="2" id="KW-0808">Transferase</keyword>
<evidence type="ECO:0000256" key="6">
    <source>
        <dbReference type="ARBA" id="ARBA00023134"/>
    </source>
</evidence>
<keyword evidence="3" id="KW-0479">Metal-binding</keyword>
<keyword evidence="4" id="KW-0547">Nucleotide-binding</keyword>
<comment type="caution">
    <text evidence="9">The sequence shown here is derived from an EMBL/GenBank/DDBJ whole genome shotgun (WGS) entry which is preliminary data.</text>
</comment>
<keyword evidence="9" id="KW-0548">Nucleotidyltransferase</keyword>
<gene>
    <name evidence="9" type="ORF">ACFOND_12140</name>
</gene>
<reference evidence="10" key="1">
    <citation type="journal article" date="2019" name="Int. J. Syst. Evol. Microbiol.">
        <title>The Global Catalogue of Microorganisms (GCM) 10K type strain sequencing project: providing services to taxonomists for standard genome sequencing and annotation.</title>
        <authorList>
            <consortium name="The Broad Institute Genomics Platform"/>
            <consortium name="The Broad Institute Genome Sequencing Center for Infectious Disease"/>
            <person name="Wu L."/>
            <person name="Ma J."/>
        </authorList>
    </citation>
    <scope>NUCLEOTIDE SEQUENCE [LARGE SCALE GENOMIC DNA]</scope>
    <source>
        <strain evidence="10">CECT 8288</strain>
    </source>
</reference>
<dbReference type="InterPro" id="IPR025877">
    <property type="entry name" value="MobA-like_NTP_Trfase"/>
</dbReference>
<feature type="domain" description="MobA-like NTP transferase" evidence="8">
    <location>
        <begin position="5"/>
        <end position="141"/>
    </location>
</feature>
<dbReference type="SUPFAM" id="SSF53448">
    <property type="entry name" value="Nucleotide-diphospho-sugar transferases"/>
    <property type="match status" value="1"/>
</dbReference>
<proteinExistence type="predicted"/>
<keyword evidence="1" id="KW-0963">Cytoplasm</keyword>
<dbReference type="RefSeq" id="WP_377363138.1">
    <property type="nucleotide sequence ID" value="NZ_JBHRYN010000012.1"/>
</dbReference>
<evidence type="ECO:0000313" key="9">
    <source>
        <dbReference type="EMBL" id="MFC3702393.1"/>
    </source>
</evidence>
<evidence type="ECO:0000259" key="8">
    <source>
        <dbReference type="Pfam" id="PF12804"/>
    </source>
</evidence>
<evidence type="ECO:0000256" key="2">
    <source>
        <dbReference type="ARBA" id="ARBA00022679"/>
    </source>
</evidence>
<dbReference type="PANTHER" id="PTHR19136:SF81">
    <property type="entry name" value="MOLYBDENUM COFACTOR GUANYLYLTRANSFERASE"/>
    <property type="match status" value="1"/>
</dbReference>
<evidence type="ECO:0000256" key="5">
    <source>
        <dbReference type="ARBA" id="ARBA00022842"/>
    </source>
</evidence>
<evidence type="ECO:0000256" key="3">
    <source>
        <dbReference type="ARBA" id="ARBA00022723"/>
    </source>
</evidence>
<dbReference type="EMBL" id="JBHRYN010000012">
    <property type="protein sequence ID" value="MFC3702393.1"/>
    <property type="molecule type" value="Genomic_DNA"/>
</dbReference>
<evidence type="ECO:0000256" key="1">
    <source>
        <dbReference type="ARBA" id="ARBA00022490"/>
    </source>
</evidence>
<evidence type="ECO:0000313" key="10">
    <source>
        <dbReference type="Proteomes" id="UP001595710"/>
    </source>
</evidence>
<protein>
    <submittedName>
        <fullName evidence="9">Molybdenum cofactor guanylyltransferase</fullName>
    </submittedName>
</protein>
<keyword evidence="10" id="KW-1185">Reference proteome</keyword>
<dbReference type="PANTHER" id="PTHR19136">
    <property type="entry name" value="MOLYBDENUM COFACTOR GUANYLYLTRANSFERASE"/>
    <property type="match status" value="1"/>
</dbReference>
<dbReference type="Pfam" id="PF12804">
    <property type="entry name" value="NTP_transf_3"/>
    <property type="match status" value="1"/>
</dbReference>
<dbReference type="InterPro" id="IPR029044">
    <property type="entry name" value="Nucleotide-diphossugar_trans"/>
</dbReference>
<organism evidence="9 10">
    <name type="scientific">Reinekea marina</name>
    <dbReference type="NCBI Taxonomy" id="1310421"/>
    <lineage>
        <taxon>Bacteria</taxon>
        <taxon>Pseudomonadati</taxon>
        <taxon>Pseudomonadota</taxon>
        <taxon>Gammaproteobacteria</taxon>
        <taxon>Oceanospirillales</taxon>
        <taxon>Saccharospirillaceae</taxon>
        <taxon>Reinekea</taxon>
    </lineage>
</organism>
<keyword evidence="5" id="KW-0460">Magnesium</keyword>
<evidence type="ECO:0000256" key="7">
    <source>
        <dbReference type="ARBA" id="ARBA00023150"/>
    </source>
</evidence>
<dbReference type="GO" id="GO:0016779">
    <property type="term" value="F:nucleotidyltransferase activity"/>
    <property type="evidence" value="ECO:0007669"/>
    <property type="project" value="UniProtKB-KW"/>
</dbReference>
<dbReference type="Proteomes" id="UP001595710">
    <property type="component" value="Unassembled WGS sequence"/>
</dbReference>
<accession>A0ABV7WV62</accession>